<feature type="chain" id="PRO_5009620529" evidence="6">
    <location>
        <begin position="23"/>
        <end position="444"/>
    </location>
</feature>
<dbReference type="PROSITE" id="PS00560">
    <property type="entry name" value="CARBOXYPEPT_SER_HIS"/>
    <property type="match status" value="1"/>
</dbReference>
<dbReference type="SUPFAM" id="SSF53474">
    <property type="entry name" value="alpha/beta-Hydrolases"/>
    <property type="match status" value="1"/>
</dbReference>
<proteinExistence type="inferred from homology"/>
<dbReference type="PANTHER" id="PTHR11802:SF454">
    <property type="entry name" value="SERINE CARBOXYPEPTIDASE-LIKE 50"/>
    <property type="match status" value="1"/>
</dbReference>
<feature type="signal peptide" evidence="6">
    <location>
        <begin position="1"/>
        <end position="22"/>
    </location>
</feature>
<gene>
    <name evidence="7" type="ORF">GA_TR20376_c0_g1_i1_g.67893</name>
</gene>
<keyword evidence="6" id="KW-0732">Signal</keyword>
<dbReference type="PRINTS" id="PR00724">
    <property type="entry name" value="CRBOXYPTASEC"/>
</dbReference>
<reference evidence="7" key="1">
    <citation type="submission" date="2016-07" db="EMBL/GenBank/DDBJ databases">
        <title>De novo transcriptome assembly of four accessions of the metal hyperaccumulator plant Noccaea caerulescens.</title>
        <authorList>
            <person name="Blande D."/>
            <person name="Halimaa P."/>
            <person name="Tervahauta A.I."/>
            <person name="Aarts M.G."/>
            <person name="Karenlampi S.O."/>
        </authorList>
    </citation>
    <scope>NUCLEOTIDE SEQUENCE</scope>
</reference>
<dbReference type="Pfam" id="PF00450">
    <property type="entry name" value="Peptidase_S10"/>
    <property type="match status" value="1"/>
</dbReference>
<dbReference type="FunFam" id="3.40.50.1820:FF:000163">
    <property type="entry name" value="Carboxypeptidase"/>
    <property type="match status" value="1"/>
</dbReference>
<keyword evidence="4" id="KW-0378">Hydrolase</keyword>
<dbReference type="InterPro" id="IPR033124">
    <property type="entry name" value="Ser_caboxypep_his_AS"/>
</dbReference>
<evidence type="ECO:0000256" key="3">
    <source>
        <dbReference type="ARBA" id="ARBA00022670"/>
    </source>
</evidence>
<dbReference type="EMBL" id="GEVI01014556">
    <property type="protein sequence ID" value="JAU17764.1"/>
    <property type="molecule type" value="Transcribed_RNA"/>
</dbReference>
<evidence type="ECO:0000256" key="6">
    <source>
        <dbReference type="SAM" id="SignalP"/>
    </source>
</evidence>
<dbReference type="InterPro" id="IPR001563">
    <property type="entry name" value="Peptidase_S10"/>
</dbReference>
<name>A0A1J3DLR6_NOCCA</name>
<keyword evidence="3" id="KW-0645">Protease</keyword>
<keyword evidence="2 7" id="KW-0121">Carboxypeptidase</keyword>
<evidence type="ECO:0000256" key="1">
    <source>
        <dbReference type="ARBA" id="ARBA00009431"/>
    </source>
</evidence>
<dbReference type="InterPro" id="IPR029058">
    <property type="entry name" value="AB_hydrolase_fold"/>
</dbReference>
<evidence type="ECO:0000256" key="4">
    <source>
        <dbReference type="ARBA" id="ARBA00022801"/>
    </source>
</evidence>
<comment type="similarity">
    <text evidence="1">Belongs to the peptidase S10 family.</text>
</comment>
<evidence type="ECO:0000256" key="2">
    <source>
        <dbReference type="ARBA" id="ARBA00022645"/>
    </source>
</evidence>
<dbReference type="GO" id="GO:0006508">
    <property type="term" value="P:proteolysis"/>
    <property type="evidence" value="ECO:0007669"/>
    <property type="project" value="UniProtKB-KW"/>
</dbReference>
<sequence length="444" mass="49473">MEHVPTVFFLLSTFFIAVSVESLPPPLFPDEALPTKSGYLPIKPAPGSSMFYTFYEAQKPTSPLPDTPLVVWLQGGPGCSSMIGNFYELGPWRVMSRATELERNPGAWNRIFGLLFLDNPIGVGFSIAASEEHIPTNQRQVAEHLYLALVEFLDQNPGFEHRPVYFTGESYAGKYVPAIGYYILKEKPNGKVNLKGLAIGNGLTDPVTQIQTYAVNLYYSGLVNAKQKNELEKAQEISVALVKAQKWREAADARYELLALIGNMTGLATLYNAARSIPYRTDFVVDLMNTRETKRVLGVSETARFEECSDDVDELFREDVMKSAKFMVEYAVERTSVLLYQGMLDLQDGVVSTEEWMKTMKWSDLGMFLSAERRLWKDIGGVVAGYVQRWGNLSHVAVPGAGHFVPSDKAVNSRDMIEDWILGKGLFGGEAVKQTTSSGFTKSY</sequence>
<organism evidence="7">
    <name type="scientific">Noccaea caerulescens</name>
    <name type="common">Alpine penny-cress</name>
    <name type="synonym">Thlaspi caerulescens</name>
    <dbReference type="NCBI Taxonomy" id="107243"/>
    <lineage>
        <taxon>Eukaryota</taxon>
        <taxon>Viridiplantae</taxon>
        <taxon>Streptophyta</taxon>
        <taxon>Embryophyta</taxon>
        <taxon>Tracheophyta</taxon>
        <taxon>Spermatophyta</taxon>
        <taxon>Magnoliopsida</taxon>
        <taxon>eudicotyledons</taxon>
        <taxon>Gunneridae</taxon>
        <taxon>Pentapetalae</taxon>
        <taxon>rosids</taxon>
        <taxon>malvids</taxon>
        <taxon>Brassicales</taxon>
        <taxon>Brassicaceae</taxon>
        <taxon>Coluteocarpeae</taxon>
        <taxon>Noccaea</taxon>
    </lineage>
</organism>
<keyword evidence="5" id="KW-0325">Glycoprotein</keyword>
<evidence type="ECO:0000256" key="5">
    <source>
        <dbReference type="ARBA" id="ARBA00023180"/>
    </source>
</evidence>
<dbReference type="PANTHER" id="PTHR11802">
    <property type="entry name" value="SERINE PROTEASE FAMILY S10 SERINE CARBOXYPEPTIDASE"/>
    <property type="match status" value="1"/>
</dbReference>
<dbReference type="AlphaFoldDB" id="A0A1J3DLR6"/>
<accession>A0A1J3DLR6</accession>
<evidence type="ECO:0000313" key="7">
    <source>
        <dbReference type="EMBL" id="JAU17764.1"/>
    </source>
</evidence>
<dbReference type="Gene3D" id="3.40.50.1820">
    <property type="entry name" value="alpha/beta hydrolase"/>
    <property type="match status" value="1"/>
</dbReference>
<dbReference type="GO" id="GO:0004185">
    <property type="term" value="F:serine-type carboxypeptidase activity"/>
    <property type="evidence" value="ECO:0007669"/>
    <property type="project" value="InterPro"/>
</dbReference>
<protein>
    <submittedName>
        <fullName evidence="7">Serine carboxypeptidase-like 50</fullName>
    </submittedName>
</protein>